<dbReference type="InterPro" id="IPR047506">
    <property type="entry name" value="UBR7-like_UBR-box"/>
</dbReference>
<dbReference type="Gene3D" id="3.30.40.10">
    <property type="entry name" value="Zinc/RING finger domain, C3HC4 (zinc finger)"/>
    <property type="match status" value="1"/>
</dbReference>
<dbReference type="GO" id="GO:0005737">
    <property type="term" value="C:cytoplasm"/>
    <property type="evidence" value="ECO:0007669"/>
    <property type="project" value="TreeGrafter"/>
</dbReference>
<dbReference type="PROSITE" id="PS51157">
    <property type="entry name" value="ZF_UBR"/>
    <property type="match status" value="1"/>
</dbReference>
<dbReference type="InterPro" id="IPR003126">
    <property type="entry name" value="Znf_UBR"/>
</dbReference>
<evidence type="ECO:0000256" key="5">
    <source>
        <dbReference type="SAM" id="MobiDB-lite"/>
    </source>
</evidence>
<evidence type="ECO:0000256" key="4">
    <source>
        <dbReference type="PROSITE-ProRule" id="PRU00508"/>
    </source>
</evidence>
<sequence>MDKDQISVHSENDPETDTDTCASSTAAMTSLDDDTDRVISLTEFVDYCKTEDERIATLTSASDGKICTYPEGYKTRQLLFSCLTCREKTGKDAAICFGCSMHCHQDHNVIELYTKRNYCCDCGNNNFSNFKCQLYDGKDSINKNNIYSHNFVGKYCSCDAIYTGAEEMLQCNSCEDWFHLEHLLKEGQEHDVAINADEIYCKDCTKKLDFLKFYNAIQDVPLEKIDEKIKEESCRLARIKMYITDNNLNLITSEETCYFERFSWRETICVCNTCTYMYEDLGCTWLTEPGDSLAVYYKDAPDFDSEEKSTQDVIKEVLAETSKTYGHEASMLIAENIKNITNQVVTGLKRKFEEKGGQPINSEDMRNLLDELELPTKKWKSESDDI</sequence>
<dbReference type="PANTHER" id="PTHR13513:SF9">
    <property type="entry name" value="E3 UBIQUITIN-PROTEIN LIGASE UBR7-RELATED"/>
    <property type="match status" value="1"/>
</dbReference>
<feature type="region of interest" description="Disordered" evidence="5">
    <location>
        <begin position="1"/>
        <end position="21"/>
    </location>
</feature>
<dbReference type="Pfam" id="PF02207">
    <property type="entry name" value="zf-UBR"/>
    <property type="match status" value="1"/>
</dbReference>
<feature type="zinc finger region" description="UBR-type" evidence="4">
    <location>
        <begin position="65"/>
        <end position="137"/>
    </location>
</feature>
<proteinExistence type="predicted"/>
<evidence type="ECO:0000256" key="2">
    <source>
        <dbReference type="ARBA" id="ARBA00022771"/>
    </source>
</evidence>
<dbReference type="SMART" id="SM00396">
    <property type="entry name" value="ZnF_UBR1"/>
    <property type="match status" value="1"/>
</dbReference>
<evidence type="ECO:0000313" key="7">
    <source>
        <dbReference type="Proteomes" id="UP000035680"/>
    </source>
</evidence>
<dbReference type="WBParaSite" id="SVE_1784300.1">
    <property type="protein sequence ID" value="SVE_1784300.1"/>
    <property type="gene ID" value="SVE_1784300"/>
</dbReference>
<dbReference type="PANTHER" id="PTHR13513">
    <property type="entry name" value="E3 UBIQUITIN-PROTEIN LIGASE UBR7"/>
    <property type="match status" value="1"/>
</dbReference>
<feature type="compositionally biased region" description="Basic and acidic residues" evidence="5">
    <location>
        <begin position="1"/>
        <end position="12"/>
    </location>
</feature>
<feature type="domain" description="UBR-type" evidence="6">
    <location>
        <begin position="65"/>
        <end position="137"/>
    </location>
</feature>
<dbReference type="AlphaFoldDB" id="A0A0K0FZG4"/>
<evidence type="ECO:0000256" key="1">
    <source>
        <dbReference type="ARBA" id="ARBA00022723"/>
    </source>
</evidence>
<organism evidence="7 8">
    <name type="scientific">Strongyloides venezuelensis</name>
    <name type="common">Threadworm</name>
    <dbReference type="NCBI Taxonomy" id="75913"/>
    <lineage>
        <taxon>Eukaryota</taxon>
        <taxon>Metazoa</taxon>
        <taxon>Ecdysozoa</taxon>
        <taxon>Nematoda</taxon>
        <taxon>Chromadorea</taxon>
        <taxon>Rhabditida</taxon>
        <taxon>Tylenchina</taxon>
        <taxon>Panagrolaimomorpha</taxon>
        <taxon>Strongyloidoidea</taxon>
        <taxon>Strongyloididae</taxon>
        <taxon>Strongyloides</taxon>
    </lineage>
</organism>
<name>A0A0K0FZG4_STRVS</name>
<dbReference type="InterPro" id="IPR018247">
    <property type="entry name" value="EF_Hand_1_Ca_BS"/>
</dbReference>
<keyword evidence="7" id="KW-1185">Reference proteome</keyword>
<evidence type="ECO:0000313" key="8">
    <source>
        <dbReference type="WBParaSite" id="SVE_1784300.1"/>
    </source>
</evidence>
<keyword evidence="2" id="KW-0863">Zinc-finger</keyword>
<dbReference type="GO" id="GO:0061630">
    <property type="term" value="F:ubiquitin protein ligase activity"/>
    <property type="evidence" value="ECO:0007669"/>
    <property type="project" value="InterPro"/>
</dbReference>
<keyword evidence="1" id="KW-0479">Metal-binding</keyword>
<dbReference type="InterPro" id="IPR011011">
    <property type="entry name" value="Znf_FYVE_PHD"/>
</dbReference>
<dbReference type="PROSITE" id="PS00018">
    <property type="entry name" value="EF_HAND_1"/>
    <property type="match status" value="1"/>
</dbReference>
<dbReference type="InterPro" id="IPR040204">
    <property type="entry name" value="UBR7"/>
</dbReference>
<dbReference type="STRING" id="75913.A0A0K0FZG4"/>
<dbReference type="GO" id="GO:0008270">
    <property type="term" value="F:zinc ion binding"/>
    <property type="evidence" value="ECO:0007669"/>
    <property type="project" value="UniProtKB-KW"/>
</dbReference>
<dbReference type="CDD" id="cd19677">
    <property type="entry name" value="UBR-box_UBR7"/>
    <property type="match status" value="1"/>
</dbReference>
<dbReference type="Proteomes" id="UP000035680">
    <property type="component" value="Unassembled WGS sequence"/>
</dbReference>
<reference evidence="8" key="2">
    <citation type="submission" date="2015-08" db="UniProtKB">
        <authorList>
            <consortium name="WormBaseParasite"/>
        </authorList>
    </citation>
    <scope>IDENTIFICATION</scope>
</reference>
<protein>
    <submittedName>
        <fullName evidence="8">Putative E3 ubiquitin-protein ligase UBR7 (inferred by orthology to a human protein)</fullName>
    </submittedName>
</protein>
<reference evidence="7" key="1">
    <citation type="submission" date="2014-07" db="EMBL/GenBank/DDBJ databases">
        <authorList>
            <person name="Martin A.A"/>
            <person name="De Silva N."/>
        </authorList>
    </citation>
    <scope>NUCLEOTIDE SEQUENCE</scope>
</reference>
<accession>A0A0K0FZG4</accession>
<evidence type="ECO:0000259" key="6">
    <source>
        <dbReference type="PROSITE" id="PS51157"/>
    </source>
</evidence>
<evidence type="ECO:0000256" key="3">
    <source>
        <dbReference type="ARBA" id="ARBA00022833"/>
    </source>
</evidence>
<dbReference type="InterPro" id="IPR013083">
    <property type="entry name" value="Znf_RING/FYVE/PHD"/>
</dbReference>
<dbReference type="SUPFAM" id="SSF57903">
    <property type="entry name" value="FYVE/PHD zinc finger"/>
    <property type="match status" value="1"/>
</dbReference>
<keyword evidence="3" id="KW-0862">Zinc</keyword>